<dbReference type="GO" id="GO:0043123">
    <property type="term" value="P:positive regulation of canonical NF-kappaB signal transduction"/>
    <property type="evidence" value="ECO:0007669"/>
    <property type="project" value="InterPro"/>
</dbReference>
<dbReference type="InterPro" id="IPR039499">
    <property type="entry name" value="LURA1/LRA25"/>
</dbReference>
<evidence type="ECO:0000313" key="3">
    <source>
        <dbReference type="Proteomes" id="UP001148018"/>
    </source>
</evidence>
<feature type="compositionally biased region" description="Basic and acidic residues" evidence="1">
    <location>
        <begin position="206"/>
        <end position="221"/>
    </location>
</feature>
<dbReference type="AlphaFoldDB" id="A0A9Q0DUM3"/>
<evidence type="ECO:0000313" key="2">
    <source>
        <dbReference type="EMBL" id="KAJ3594712.1"/>
    </source>
</evidence>
<sequence>MAHLGIANDLCPDLTELEKKIGRKTPESLLVSLRDHAADRDEALISDLDEKGDATIDNDSFSEKIKHLKGEMRCLRRADVQILCQLVAVHEGLEALRWLEEEQRGGGTPASGGSSLTGSQSSLGTAEGACWSSLSPSRTSPVPACSQDSGPGCSPPNGEPFVGVLSSPDGDTHQASNNQQRRSLPKPDLWTDEVGSARAPLGPKRGVRDSKWSGGRHDRTRALGTSPDPNPDPGPNPGPEPGSEPGPEPGPDLVCTRKHSLVSSLSPTTPRDFTNNNSLAVRRALDRSIKKRVPQAGSGAGSGGSGLTPTDLRGEAKIRGDAATERVQRNGGKRVAQDEPSALSAEKVLFGYDAQWFWVESQDDVTFL</sequence>
<accession>A0A9Q0DUM3</accession>
<feature type="compositionally biased region" description="Polar residues" evidence="1">
    <location>
        <begin position="173"/>
        <end position="182"/>
    </location>
</feature>
<evidence type="ECO:0008006" key="4">
    <source>
        <dbReference type="Google" id="ProtNLM"/>
    </source>
</evidence>
<feature type="region of interest" description="Disordered" evidence="1">
    <location>
        <begin position="287"/>
        <end position="340"/>
    </location>
</feature>
<feature type="region of interest" description="Disordered" evidence="1">
    <location>
        <begin position="104"/>
        <end position="255"/>
    </location>
</feature>
<dbReference type="PANTHER" id="PTHR33767">
    <property type="entry name" value="LEUCINE RICH ADAPTOR PROTEIN 1-LIKE"/>
    <property type="match status" value="1"/>
</dbReference>
<feature type="compositionally biased region" description="Low complexity" evidence="1">
    <location>
        <begin position="111"/>
        <end position="125"/>
    </location>
</feature>
<evidence type="ECO:0000256" key="1">
    <source>
        <dbReference type="SAM" id="MobiDB-lite"/>
    </source>
</evidence>
<gene>
    <name evidence="2" type="ORF">NHX12_004019</name>
</gene>
<feature type="compositionally biased region" description="Basic and acidic residues" evidence="1">
    <location>
        <begin position="312"/>
        <end position="328"/>
    </location>
</feature>
<reference evidence="2" key="1">
    <citation type="submission" date="2022-07" db="EMBL/GenBank/DDBJ databases">
        <title>Chromosome-level genome of Muraenolepis orangiensis.</title>
        <authorList>
            <person name="Kim J."/>
        </authorList>
    </citation>
    <scope>NUCLEOTIDE SEQUENCE</scope>
    <source>
        <strain evidence="2">KU_S4_2022</strain>
        <tissue evidence="2">Muscle</tissue>
    </source>
</reference>
<dbReference type="GO" id="GO:0001819">
    <property type="term" value="P:positive regulation of cytokine production"/>
    <property type="evidence" value="ECO:0007669"/>
    <property type="project" value="TreeGrafter"/>
</dbReference>
<dbReference type="PANTHER" id="PTHR33767:SF2">
    <property type="entry name" value="LEUCINE RICH ADAPTOR PROTEIN 1"/>
    <property type="match status" value="1"/>
</dbReference>
<dbReference type="Pfam" id="PF14854">
    <property type="entry name" value="LURAP"/>
    <property type="match status" value="1"/>
</dbReference>
<comment type="caution">
    <text evidence="2">The sequence shown here is derived from an EMBL/GenBank/DDBJ whole genome shotgun (WGS) entry which is preliminary data.</text>
</comment>
<dbReference type="EMBL" id="JANIIK010000111">
    <property type="protein sequence ID" value="KAJ3594712.1"/>
    <property type="molecule type" value="Genomic_DNA"/>
</dbReference>
<dbReference type="Proteomes" id="UP001148018">
    <property type="component" value="Unassembled WGS sequence"/>
</dbReference>
<keyword evidence="3" id="KW-1185">Reference proteome</keyword>
<protein>
    <recommendedName>
        <fullName evidence="4">Leucine rich adaptor protein 1</fullName>
    </recommendedName>
</protein>
<dbReference type="InterPro" id="IPR037443">
    <property type="entry name" value="LURAP1"/>
</dbReference>
<name>A0A9Q0DUM3_9TELE</name>
<organism evidence="2 3">
    <name type="scientific">Muraenolepis orangiensis</name>
    <name type="common">Patagonian moray cod</name>
    <dbReference type="NCBI Taxonomy" id="630683"/>
    <lineage>
        <taxon>Eukaryota</taxon>
        <taxon>Metazoa</taxon>
        <taxon>Chordata</taxon>
        <taxon>Craniata</taxon>
        <taxon>Vertebrata</taxon>
        <taxon>Euteleostomi</taxon>
        <taxon>Actinopterygii</taxon>
        <taxon>Neopterygii</taxon>
        <taxon>Teleostei</taxon>
        <taxon>Neoteleostei</taxon>
        <taxon>Acanthomorphata</taxon>
        <taxon>Zeiogadaria</taxon>
        <taxon>Gadariae</taxon>
        <taxon>Gadiformes</taxon>
        <taxon>Muraenolepidoidei</taxon>
        <taxon>Muraenolepididae</taxon>
        <taxon>Muraenolepis</taxon>
    </lineage>
</organism>
<proteinExistence type="predicted"/>
<dbReference type="OrthoDB" id="8911462at2759"/>
<feature type="compositionally biased region" description="Pro residues" evidence="1">
    <location>
        <begin position="228"/>
        <end position="250"/>
    </location>
</feature>